<feature type="compositionally biased region" description="Basic and acidic residues" evidence="1">
    <location>
        <begin position="324"/>
        <end position="338"/>
    </location>
</feature>
<dbReference type="AlphaFoldDB" id="H8MLA8"/>
<organism evidence="2 3">
    <name type="scientific">Corallococcus coralloides (strain ATCC 25202 / DSM 2259 / NBRC 100086 / M2)</name>
    <name type="common">Myxococcus coralloides</name>
    <dbReference type="NCBI Taxonomy" id="1144275"/>
    <lineage>
        <taxon>Bacteria</taxon>
        <taxon>Pseudomonadati</taxon>
        <taxon>Myxococcota</taxon>
        <taxon>Myxococcia</taxon>
        <taxon>Myxococcales</taxon>
        <taxon>Cystobacterineae</taxon>
        <taxon>Myxococcaceae</taxon>
        <taxon>Corallococcus</taxon>
    </lineage>
</organism>
<evidence type="ECO:0000313" key="3">
    <source>
        <dbReference type="Proteomes" id="UP000007587"/>
    </source>
</evidence>
<feature type="compositionally biased region" description="Basic and acidic residues" evidence="1">
    <location>
        <begin position="345"/>
        <end position="357"/>
    </location>
</feature>
<sequence length="373" mass="40476">MHPLDASEALNFSHPLRDLPQRQAHPARIVWRTPMTCPPHPPDGHVDERLPKMRGIGPKLNQTKFKVGNNSTKVGEQVKYGPTADLSAKQQQKLTDHYGEHGTVKTPQNSLNRLTQYSDSHTTYTKAATASGRPLTEQEALVAGSAKNKAPASSINHVIASGTGQNVLNHETLQFQQGVKNTNAGAQKLSTATTDAEKAAAQQQMRKGLAQQAAGVGRMQGYSRATLAERQGELTPAQVQAKRDGALQNTLTAMQGPDQATRFGAYKDVLKDTFDAPGNLRLGNRTQNTKISTGFDTPLDANGKPTERAERLFHAHQTFGPDRLLTEDRLFTKDDKGEAMSSSKETAKTGDKRKADAADTDAAPSSSKRRKKL</sequence>
<reference evidence="3" key="2">
    <citation type="submission" date="2012-03" db="EMBL/GenBank/DDBJ databases">
        <title>Genome sequence of the fruiting myxobacterium Corallococcus coralloides DSM 2259.</title>
        <authorList>
            <person name="Huntley S."/>
            <person name="Zhang Y."/>
            <person name="Treuner-Lange A."/>
            <person name="Sensen C.W."/>
            <person name="Sogaard-Andersen L."/>
        </authorList>
    </citation>
    <scope>NUCLEOTIDE SEQUENCE [LARGE SCALE GENOMIC DNA]</scope>
    <source>
        <strain evidence="3">ATCC 25202 / DSM 2259 / NBRC 100086 / M2</strain>
    </source>
</reference>
<evidence type="ECO:0000256" key="1">
    <source>
        <dbReference type="SAM" id="MobiDB-lite"/>
    </source>
</evidence>
<evidence type="ECO:0000313" key="2">
    <source>
        <dbReference type="EMBL" id="AFE07479.1"/>
    </source>
</evidence>
<accession>H8MLA8</accession>
<keyword evidence="3" id="KW-1185">Reference proteome</keyword>
<dbReference type="Proteomes" id="UP000007587">
    <property type="component" value="Chromosome"/>
</dbReference>
<name>H8MLA8_CORCM</name>
<feature type="region of interest" description="Disordered" evidence="1">
    <location>
        <begin position="317"/>
        <end position="373"/>
    </location>
</feature>
<dbReference type="EMBL" id="CP003389">
    <property type="protein sequence ID" value="AFE07479.1"/>
    <property type="molecule type" value="Genomic_DNA"/>
</dbReference>
<dbReference type="KEGG" id="ccx:COCOR_07341"/>
<feature type="region of interest" description="Disordered" evidence="1">
    <location>
        <begin position="280"/>
        <end position="304"/>
    </location>
</feature>
<dbReference type="HOGENOM" id="CLU_741268_0_0_7"/>
<dbReference type="InParanoid" id="H8MLA8"/>
<protein>
    <submittedName>
        <fullName evidence="2">Uncharacterized protein</fullName>
    </submittedName>
</protein>
<reference evidence="2 3" key="1">
    <citation type="journal article" date="2012" name="J. Bacteriol.">
        <title>Complete Genome Sequence of the Fruiting Myxobacterium Corallococcus coralloides DSM 2259.</title>
        <authorList>
            <person name="Huntley S."/>
            <person name="Zhang Y."/>
            <person name="Treuner-Lange A."/>
            <person name="Kneip S."/>
            <person name="Sensen C.W."/>
            <person name="Sogaard-Andersen L."/>
        </authorList>
    </citation>
    <scope>NUCLEOTIDE SEQUENCE [LARGE SCALE GENOMIC DNA]</scope>
    <source>
        <strain evidence="3">ATCC 25202 / DSM 2259 / NBRC 100086 / M2</strain>
    </source>
</reference>
<gene>
    <name evidence="2" type="ordered locus">COCOR_07341</name>
</gene>
<dbReference type="STRING" id="1144275.COCOR_07341"/>
<feature type="compositionally biased region" description="Polar residues" evidence="1">
    <location>
        <begin position="284"/>
        <end position="295"/>
    </location>
</feature>
<proteinExistence type="predicted"/>